<comment type="similarity">
    <text evidence="1 4">Belongs to the yippee family.</text>
</comment>
<dbReference type="Pfam" id="PF03226">
    <property type="entry name" value="Yippee-Mis18"/>
    <property type="match status" value="1"/>
</dbReference>
<dbReference type="InterPro" id="IPR004910">
    <property type="entry name" value="Yippee/Mis18/Cereblon"/>
</dbReference>
<proteinExistence type="inferred from homology"/>
<dbReference type="Proteomes" id="UP000807716">
    <property type="component" value="Unassembled WGS sequence"/>
</dbReference>
<evidence type="ECO:0000259" key="5">
    <source>
        <dbReference type="PROSITE" id="PS51792"/>
    </source>
</evidence>
<dbReference type="AlphaFoldDB" id="A0A9P6QJ29"/>
<dbReference type="InterPro" id="IPR039058">
    <property type="entry name" value="Yippee_fam"/>
</dbReference>
<name>A0A9P6QJ29_9FUNG</name>
<keyword evidence="2" id="KW-0479">Metal-binding</keyword>
<keyword evidence="3" id="KW-0862">Zinc</keyword>
<dbReference type="PROSITE" id="PS51792">
    <property type="entry name" value="YIPPEE"/>
    <property type="match status" value="1"/>
</dbReference>
<evidence type="ECO:0000313" key="7">
    <source>
        <dbReference type="Proteomes" id="UP000807716"/>
    </source>
</evidence>
<dbReference type="OrthoDB" id="6407410at2759"/>
<keyword evidence="7" id="KW-1185">Reference proteome</keyword>
<evidence type="ECO:0000313" key="6">
    <source>
        <dbReference type="EMBL" id="KAG0269944.1"/>
    </source>
</evidence>
<sequence>MCHYHHRINVYTGLVEDRQMRTGLHTVQDIHCAECSKVVGWKYLVAFVPKEHYKEGNYILERELMQYVNTLG</sequence>
<evidence type="ECO:0000256" key="3">
    <source>
        <dbReference type="ARBA" id="ARBA00022833"/>
    </source>
</evidence>
<dbReference type="GO" id="GO:0046872">
    <property type="term" value="F:metal ion binding"/>
    <property type="evidence" value="ECO:0007669"/>
    <property type="project" value="UniProtKB-KW"/>
</dbReference>
<comment type="caution">
    <text evidence="6">The sequence shown here is derived from an EMBL/GenBank/DDBJ whole genome shotgun (WGS) entry which is preliminary data.</text>
</comment>
<evidence type="ECO:0000256" key="4">
    <source>
        <dbReference type="RuleBase" id="RU110713"/>
    </source>
</evidence>
<evidence type="ECO:0000256" key="2">
    <source>
        <dbReference type="ARBA" id="ARBA00022723"/>
    </source>
</evidence>
<accession>A0A9P6QJ29</accession>
<evidence type="ECO:0000256" key="1">
    <source>
        <dbReference type="ARBA" id="ARBA00005613"/>
    </source>
</evidence>
<dbReference type="PANTHER" id="PTHR13848">
    <property type="entry name" value="PROTEIN YIPPEE-LIKE CG15309-RELATED"/>
    <property type="match status" value="1"/>
</dbReference>
<organism evidence="6 7">
    <name type="scientific">Actinomortierella ambigua</name>
    <dbReference type="NCBI Taxonomy" id="1343610"/>
    <lineage>
        <taxon>Eukaryota</taxon>
        <taxon>Fungi</taxon>
        <taxon>Fungi incertae sedis</taxon>
        <taxon>Mucoromycota</taxon>
        <taxon>Mortierellomycotina</taxon>
        <taxon>Mortierellomycetes</taxon>
        <taxon>Mortierellales</taxon>
        <taxon>Mortierellaceae</taxon>
        <taxon>Actinomortierella</taxon>
    </lineage>
</organism>
<protein>
    <recommendedName>
        <fullName evidence="4">Protein yippee-like</fullName>
    </recommendedName>
</protein>
<dbReference type="EMBL" id="JAAAJB010000015">
    <property type="protein sequence ID" value="KAG0269944.1"/>
    <property type="molecule type" value="Genomic_DNA"/>
</dbReference>
<gene>
    <name evidence="6" type="ORF">DFQ27_001493</name>
</gene>
<reference evidence="6" key="1">
    <citation type="journal article" date="2020" name="Fungal Divers.">
        <title>Resolving the Mortierellaceae phylogeny through synthesis of multi-gene phylogenetics and phylogenomics.</title>
        <authorList>
            <person name="Vandepol N."/>
            <person name="Liber J."/>
            <person name="Desiro A."/>
            <person name="Na H."/>
            <person name="Kennedy M."/>
            <person name="Barry K."/>
            <person name="Grigoriev I.V."/>
            <person name="Miller A.N."/>
            <person name="O'Donnell K."/>
            <person name="Stajich J.E."/>
            <person name="Bonito G."/>
        </authorList>
    </citation>
    <scope>NUCLEOTIDE SEQUENCE</scope>
    <source>
        <strain evidence="6">BC1065</strain>
    </source>
</reference>
<feature type="domain" description="Yippee" evidence="5">
    <location>
        <begin position="1"/>
        <end position="69"/>
    </location>
</feature>
<dbReference type="InterPro" id="IPR034751">
    <property type="entry name" value="Yippee"/>
</dbReference>